<protein>
    <submittedName>
        <fullName evidence="1">Uncharacterized protein</fullName>
    </submittedName>
</protein>
<gene>
    <name evidence="1" type="ORF">GCM10011400_33350</name>
</gene>
<dbReference type="EMBL" id="BMHL01000005">
    <property type="protein sequence ID" value="GGC43674.1"/>
    <property type="molecule type" value="Genomic_DNA"/>
</dbReference>
<comment type="caution">
    <text evidence="1">The sequence shown here is derived from an EMBL/GenBank/DDBJ whole genome shotgun (WGS) entry which is preliminary data.</text>
</comment>
<evidence type="ECO:0000313" key="2">
    <source>
        <dbReference type="Proteomes" id="UP000602004"/>
    </source>
</evidence>
<sequence length="63" mass="6831">MRAEPICRTNALHRTYLILSYNNAPMRPMNTRLEPLSIHVGDDYGFADASNNVAQAGPGEGAA</sequence>
<reference evidence="2" key="1">
    <citation type="journal article" date="2019" name="Int. J. Syst. Evol. Microbiol.">
        <title>The Global Catalogue of Microorganisms (GCM) 10K type strain sequencing project: providing services to taxonomists for standard genome sequencing and annotation.</title>
        <authorList>
            <consortium name="The Broad Institute Genomics Platform"/>
            <consortium name="The Broad Institute Genome Sequencing Center for Infectious Disease"/>
            <person name="Wu L."/>
            <person name="Ma J."/>
        </authorList>
    </citation>
    <scope>NUCLEOTIDE SEQUENCE [LARGE SCALE GENOMIC DNA]</scope>
    <source>
        <strain evidence="2">CGMCC 1.15103</strain>
    </source>
</reference>
<name>A0ABQ1MN04_9BURK</name>
<accession>A0ABQ1MN04</accession>
<keyword evidence="2" id="KW-1185">Reference proteome</keyword>
<organism evidence="1 2">
    <name type="scientific">Paraburkholderia caffeinilytica</name>
    <dbReference type="NCBI Taxonomy" id="1761016"/>
    <lineage>
        <taxon>Bacteria</taxon>
        <taxon>Pseudomonadati</taxon>
        <taxon>Pseudomonadota</taxon>
        <taxon>Betaproteobacteria</taxon>
        <taxon>Burkholderiales</taxon>
        <taxon>Burkholderiaceae</taxon>
        <taxon>Paraburkholderia</taxon>
    </lineage>
</organism>
<evidence type="ECO:0000313" key="1">
    <source>
        <dbReference type="EMBL" id="GGC43674.1"/>
    </source>
</evidence>
<dbReference type="Proteomes" id="UP000602004">
    <property type="component" value="Unassembled WGS sequence"/>
</dbReference>
<proteinExistence type="predicted"/>